<dbReference type="InParanoid" id="A0A7M7P987"/>
<organism evidence="8 9">
    <name type="scientific">Strongylocentrotus purpuratus</name>
    <name type="common">Purple sea urchin</name>
    <dbReference type="NCBI Taxonomy" id="7668"/>
    <lineage>
        <taxon>Eukaryota</taxon>
        <taxon>Metazoa</taxon>
        <taxon>Echinodermata</taxon>
        <taxon>Eleutherozoa</taxon>
        <taxon>Echinozoa</taxon>
        <taxon>Echinoidea</taxon>
        <taxon>Euechinoidea</taxon>
        <taxon>Echinacea</taxon>
        <taxon>Camarodonta</taxon>
        <taxon>Echinidea</taxon>
        <taxon>Strongylocentrotidae</taxon>
        <taxon>Strongylocentrotus</taxon>
    </lineage>
</organism>
<evidence type="ECO:0000256" key="5">
    <source>
        <dbReference type="PROSITE-ProRule" id="PRU00024"/>
    </source>
</evidence>
<dbReference type="GeneID" id="115926848"/>
<accession>A0A7M7P987</accession>
<reference evidence="8" key="2">
    <citation type="submission" date="2021-01" db="UniProtKB">
        <authorList>
            <consortium name="EnsemblMetazoa"/>
        </authorList>
    </citation>
    <scope>IDENTIFICATION</scope>
</reference>
<dbReference type="AlphaFoldDB" id="A0A7M7P987"/>
<keyword evidence="2" id="KW-0479">Metal-binding</keyword>
<dbReference type="Gene3D" id="3.30.160.60">
    <property type="entry name" value="Classic Zinc Finger"/>
    <property type="match status" value="1"/>
</dbReference>
<dbReference type="SMART" id="SM00336">
    <property type="entry name" value="BBOX"/>
    <property type="match status" value="2"/>
</dbReference>
<dbReference type="InterPro" id="IPR011042">
    <property type="entry name" value="6-blade_b-propeller_TolB-like"/>
</dbReference>
<dbReference type="OMA" id="QRINCIS"/>
<dbReference type="EnsemblMetazoa" id="XM_030992326">
    <property type="protein sequence ID" value="XP_030848186"/>
    <property type="gene ID" value="LOC115926848"/>
</dbReference>
<evidence type="ECO:0000259" key="6">
    <source>
        <dbReference type="PROSITE" id="PS50089"/>
    </source>
</evidence>
<dbReference type="OrthoDB" id="342730at2759"/>
<feature type="domain" description="B box-type" evidence="7">
    <location>
        <begin position="97"/>
        <end position="146"/>
    </location>
</feature>
<dbReference type="InterPro" id="IPR001841">
    <property type="entry name" value="Znf_RING"/>
</dbReference>
<name>A0A7M7P987_STRPU</name>
<keyword evidence="9" id="KW-1185">Reference proteome</keyword>
<dbReference type="Gene3D" id="2.120.10.30">
    <property type="entry name" value="TolB, C-terminal domain"/>
    <property type="match status" value="1"/>
</dbReference>
<dbReference type="KEGG" id="spu:115926848"/>
<protein>
    <submittedName>
        <fullName evidence="8">Uncharacterized protein</fullName>
    </submittedName>
</protein>
<dbReference type="GO" id="GO:0008270">
    <property type="term" value="F:zinc ion binding"/>
    <property type="evidence" value="ECO:0007669"/>
    <property type="project" value="UniProtKB-KW"/>
</dbReference>
<dbReference type="SUPFAM" id="SSF75011">
    <property type="entry name" value="3-carboxy-cis,cis-mucoante lactonizing enzyme"/>
    <property type="match status" value="1"/>
</dbReference>
<evidence type="ECO:0000313" key="9">
    <source>
        <dbReference type="Proteomes" id="UP000007110"/>
    </source>
</evidence>
<dbReference type="Gene3D" id="3.30.40.10">
    <property type="entry name" value="Zinc/RING finger domain, C3HC4 (zinc finger)"/>
    <property type="match status" value="1"/>
</dbReference>
<feature type="domain" description="B box-type" evidence="7">
    <location>
        <begin position="158"/>
        <end position="199"/>
    </location>
</feature>
<keyword evidence="3 5" id="KW-0863">Zinc-finger</keyword>
<dbReference type="PANTHER" id="PTHR25462">
    <property type="entry name" value="BONUS, ISOFORM C-RELATED"/>
    <property type="match status" value="1"/>
</dbReference>
<evidence type="ECO:0000256" key="3">
    <source>
        <dbReference type="ARBA" id="ARBA00022771"/>
    </source>
</evidence>
<dbReference type="InterPro" id="IPR013083">
    <property type="entry name" value="Znf_RING/FYVE/PHD"/>
</dbReference>
<evidence type="ECO:0000313" key="8">
    <source>
        <dbReference type="EnsemblMetazoa" id="XP_030848186"/>
    </source>
</evidence>
<dbReference type="InterPro" id="IPR017907">
    <property type="entry name" value="Znf_RING_CS"/>
</dbReference>
<dbReference type="SUPFAM" id="SSF57850">
    <property type="entry name" value="RING/U-box"/>
    <property type="match status" value="1"/>
</dbReference>
<dbReference type="Proteomes" id="UP000007110">
    <property type="component" value="Unassembled WGS sequence"/>
</dbReference>
<evidence type="ECO:0000256" key="4">
    <source>
        <dbReference type="ARBA" id="ARBA00022833"/>
    </source>
</evidence>
<dbReference type="CDD" id="cd19757">
    <property type="entry name" value="Bbox1"/>
    <property type="match status" value="1"/>
</dbReference>
<keyword evidence="1" id="KW-0597">Phosphoprotein</keyword>
<dbReference type="FunCoup" id="A0A7M7P987">
    <property type="interactions" value="30"/>
</dbReference>
<dbReference type="Pfam" id="PF13445">
    <property type="entry name" value="zf-RING_UBOX"/>
    <property type="match status" value="1"/>
</dbReference>
<evidence type="ECO:0000259" key="7">
    <source>
        <dbReference type="PROSITE" id="PS50119"/>
    </source>
</evidence>
<sequence length="625" mass="69791">MAEKGEDKLLTSLNLSCPLCLEVFKDATLLTCGHTFCRKCLQNYDETHSELPDMVCPLCRLPTKLEEDRVSGLPANVTVNGLVEECRSPNEGHGSLEDVFKCTACEFGKDAVSFCISCSHYMCEDCHGGHCKLITSFFKGHQVVSLDDVKEKNISIDELSYKCSVHKRDDKDLFCEDCKMFICYKCTIVGHRGHIIKNQPDVENELKGIVDRLITRCDSNIASLKLNIEVIETKKEGVLDAAQKLRADVMEAVHGKINQLQEDERMLLGQIDALQERCDGDLDALREYDLQRINCISRSMTMMQDGIKTRHLEMDKLAAHSIVCEELDNLLLETLDDTSATDIVESVQEVRFLPTDDMHQEIGQFSNPSCRVLSKFELPKHIQGMVKKTINSVVIAQYGGQSVISIDSNGEKQDMQKLPSMFYYDIAFQSRSKMVVSSNSYYEIHVHAKDGSRLATMEIPRGGDYPRVSIGPSDEILVANKSNQVFIYESSGQTLTHTVPTASAPKQAFATMSGAIVTSSCDANPSVVQVYDRDGRAGEAIRASQGEYLYPAVDSKDRVFIARVKKGRVQIALYELEGLDLRKKAQFEEQKVATGSNACYLVCLSRSMLALASGCWLYFVKVPYI</sequence>
<dbReference type="SMART" id="SM00184">
    <property type="entry name" value="RING"/>
    <property type="match status" value="1"/>
</dbReference>
<reference evidence="9" key="1">
    <citation type="submission" date="2015-02" db="EMBL/GenBank/DDBJ databases">
        <title>Genome sequencing for Strongylocentrotus purpuratus.</title>
        <authorList>
            <person name="Murali S."/>
            <person name="Liu Y."/>
            <person name="Vee V."/>
            <person name="English A."/>
            <person name="Wang M."/>
            <person name="Skinner E."/>
            <person name="Han Y."/>
            <person name="Muzny D.M."/>
            <person name="Worley K.C."/>
            <person name="Gibbs R.A."/>
        </authorList>
    </citation>
    <scope>NUCLEOTIDE SEQUENCE</scope>
</reference>
<dbReference type="PANTHER" id="PTHR25462:SF229">
    <property type="entry name" value="TRANSCRIPTION INTERMEDIARY FACTOR 1-BETA"/>
    <property type="match status" value="1"/>
</dbReference>
<feature type="domain" description="RING-type" evidence="6">
    <location>
        <begin position="17"/>
        <end position="60"/>
    </location>
</feature>
<dbReference type="CDD" id="cd19756">
    <property type="entry name" value="Bbox2"/>
    <property type="match status" value="1"/>
</dbReference>
<dbReference type="RefSeq" id="XP_030848186.1">
    <property type="nucleotide sequence ID" value="XM_030992326.1"/>
</dbReference>
<dbReference type="SUPFAM" id="SSF57845">
    <property type="entry name" value="B-box zinc-binding domain"/>
    <property type="match status" value="1"/>
</dbReference>
<keyword evidence="4" id="KW-0862">Zinc</keyword>
<evidence type="ECO:0000256" key="2">
    <source>
        <dbReference type="ARBA" id="ARBA00022723"/>
    </source>
</evidence>
<dbReference type="InterPro" id="IPR000315">
    <property type="entry name" value="Znf_B-box"/>
</dbReference>
<dbReference type="InterPro" id="IPR047153">
    <property type="entry name" value="TRIM45/56/19-like"/>
</dbReference>
<dbReference type="PROSITE" id="PS00518">
    <property type="entry name" value="ZF_RING_1"/>
    <property type="match status" value="1"/>
</dbReference>
<dbReference type="InterPro" id="IPR027370">
    <property type="entry name" value="Znf-RING_euk"/>
</dbReference>
<dbReference type="PROSITE" id="PS50089">
    <property type="entry name" value="ZF_RING_2"/>
    <property type="match status" value="1"/>
</dbReference>
<dbReference type="PROSITE" id="PS50119">
    <property type="entry name" value="ZF_BBOX"/>
    <property type="match status" value="2"/>
</dbReference>
<dbReference type="Pfam" id="PF00643">
    <property type="entry name" value="zf-B_box"/>
    <property type="match status" value="1"/>
</dbReference>
<dbReference type="GO" id="GO:0061630">
    <property type="term" value="F:ubiquitin protein ligase activity"/>
    <property type="evidence" value="ECO:0000318"/>
    <property type="project" value="GO_Central"/>
</dbReference>
<evidence type="ECO:0000256" key="1">
    <source>
        <dbReference type="ARBA" id="ARBA00022553"/>
    </source>
</evidence>
<proteinExistence type="predicted"/>